<dbReference type="GeneID" id="92874954"/>
<dbReference type="InterPro" id="IPR004360">
    <property type="entry name" value="Glyas_Fos-R_dOase_dom"/>
</dbReference>
<keyword evidence="3" id="KW-0560">Oxidoreductase</keyword>
<dbReference type="RefSeq" id="WP_013229073.1">
    <property type="nucleotide sequence ID" value="NC_014318.1"/>
</dbReference>
<dbReference type="OrthoDB" id="317332at2"/>
<dbReference type="SUPFAM" id="SSF54593">
    <property type="entry name" value="Glyoxalase/Bleomycin resistance protein/Dihydroxybiphenyl dioxygenase"/>
    <property type="match status" value="1"/>
</dbReference>
<feature type="region of interest" description="Disordered" evidence="1">
    <location>
        <begin position="394"/>
        <end position="435"/>
    </location>
</feature>
<evidence type="ECO:0000259" key="2">
    <source>
        <dbReference type="Pfam" id="PF00903"/>
    </source>
</evidence>
<evidence type="ECO:0000313" key="4">
    <source>
        <dbReference type="Proteomes" id="UP000000328"/>
    </source>
</evidence>
<dbReference type="KEGG" id="amd:AMED_7313"/>
<protein>
    <submittedName>
        <fullName evidence="3">Glyoxalase/bleomycin resistance protein/dioxygenase</fullName>
    </submittedName>
</protein>
<dbReference type="Pfam" id="PF00903">
    <property type="entry name" value="Glyoxalase"/>
    <property type="match status" value="1"/>
</dbReference>
<dbReference type="Gene3D" id="3.10.180.10">
    <property type="entry name" value="2,3-Dihydroxybiphenyl 1,2-Dioxygenase, domain 1"/>
    <property type="match status" value="1"/>
</dbReference>
<keyword evidence="3" id="KW-0223">Dioxygenase</keyword>
<dbReference type="PATRIC" id="fig|749927.5.peg.7606"/>
<dbReference type="Proteomes" id="UP000000328">
    <property type="component" value="Chromosome"/>
</dbReference>
<proteinExistence type="predicted"/>
<gene>
    <name evidence="3" type="ordered locus">AMED_7313</name>
</gene>
<dbReference type="GO" id="GO:0051213">
    <property type="term" value="F:dioxygenase activity"/>
    <property type="evidence" value="ECO:0007669"/>
    <property type="project" value="UniProtKB-KW"/>
</dbReference>
<name>A0A0H3DFX6_AMYMU</name>
<organism evidence="3 4">
    <name type="scientific">Amycolatopsis mediterranei (strain U-32)</name>
    <dbReference type="NCBI Taxonomy" id="749927"/>
    <lineage>
        <taxon>Bacteria</taxon>
        <taxon>Bacillati</taxon>
        <taxon>Actinomycetota</taxon>
        <taxon>Actinomycetes</taxon>
        <taxon>Pseudonocardiales</taxon>
        <taxon>Pseudonocardiaceae</taxon>
        <taxon>Amycolatopsis</taxon>
    </lineage>
</organism>
<reference evidence="3 4" key="1">
    <citation type="journal article" date="2010" name="Cell Res.">
        <title>Complete genome sequence of the rifamycin SV-producing Amycolatopsis mediterranei U32 revealed its genetic characteristics in phylogeny and metabolism.</title>
        <authorList>
            <person name="Zhao W."/>
            <person name="Zhong Y."/>
            <person name="Yuan H."/>
            <person name="Wang J."/>
            <person name="Zheng H."/>
            <person name="Wang Y."/>
            <person name="Cen X."/>
            <person name="Xu F."/>
            <person name="Bai J."/>
            <person name="Han X."/>
            <person name="Lu G."/>
            <person name="Zhu Y."/>
            <person name="Shao Z."/>
            <person name="Yan H."/>
            <person name="Li C."/>
            <person name="Peng N."/>
            <person name="Zhang Z."/>
            <person name="Zhang Y."/>
            <person name="Lin W."/>
            <person name="Fan Y."/>
            <person name="Qin Z."/>
            <person name="Hu Y."/>
            <person name="Zhu B."/>
            <person name="Wang S."/>
            <person name="Ding X."/>
            <person name="Zhao G.P."/>
        </authorList>
    </citation>
    <scope>NUCLEOTIDE SEQUENCE [LARGE SCALE GENOMIC DNA]</scope>
    <source>
        <strain evidence="4">U-32</strain>
    </source>
</reference>
<dbReference type="HOGENOM" id="CLU_629520_0_0_11"/>
<feature type="domain" description="Glyoxalase/fosfomycin resistance/dioxygenase" evidence="2">
    <location>
        <begin position="265"/>
        <end position="344"/>
    </location>
</feature>
<dbReference type="eggNOG" id="COG0346">
    <property type="taxonomic scope" value="Bacteria"/>
</dbReference>
<feature type="compositionally biased region" description="Low complexity" evidence="1">
    <location>
        <begin position="409"/>
        <end position="420"/>
    </location>
</feature>
<accession>A0A0H3DFX6</accession>
<dbReference type="EMBL" id="CP002000">
    <property type="protein sequence ID" value="ADJ49028.1"/>
    <property type="molecule type" value="Genomic_DNA"/>
</dbReference>
<dbReference type="AlphaFoldDB" id="A0A0H3DFX6"/>
<dbReference type="InterPro" id="IPR029068">
    <property type="entry name" value="Glyas_Bleomycin-R_OHBP_Dase"/>
</dbReference>
<sequence>MTLSVGAAVLKYGAMAAAGQAVTVLGGIGSAAATASGALLVVPAAGLAAAAAIATLKLGVSGFADALKESDPAKYTQAIAEFPPAMAAAANAVRAPRPDLTGLRQDVQQRLFAGLTAEITGRAGTYLPLLRTETELGGITDGLNAGAGGLAAFAREGRTVDDVRSILDSTGASVRLASAGVQPFLQALLDVAAVGAEFLPGFASGLADGAQRFADFIATARQTGQLREWISAGLSAVGDLVTIRATLGQIVFAVFSSASTGGDGLLSTLVAITGQIAAFVPVRASAHSRLQHAAFFYGVQQHNIDAAEMFREHDITIEAGPDRHGITQGAFLYVFEPGGNRIELFGEPGILQLEPDYETRTWQMSDIDTGLAIGGAKLPWETYFSYGTPPTKPLSEHLAEVPGPPAPPSAESAAAAEVVPDGIEHSRGVANAPVG</sequence>
<evidence type="ECO:0000313" key="3">
    <source>
        <dbReference type="EMBL" id="ADJ49028.1"/>
    </source>
</evidence>
<evidence type="ECO:0000256" key="1">
    <source>
        <dbReference type="SAM" id="MobiDB-lite"/>
    </source>
</evidence>